<dbReference type="OrthoDB" id="198445at2157"/>
<dbReference type="Proteomes" id="UP000002698">
    <property type="component" value="Chromosome"/>
</dbReference>
<dbReference type="RefSeq" id="WP_011324048.1">
    <property type="nucleotide sequence ID" value="NC_007426.1"/>
</dbReference>
<dbReference type="AlphaFoldDB" id="A0A1U7EYW5"/>
<proteinExistence type="predicted"/>
<evidence type="ECO:0000313" key="2">
    <source>
        <dbReference type="Proteomes" id="UP000002698"/>
    </source>
</evidence>
<keyword evidence="2" id="KW-1185">Reference proteome</keyword>
<dbReference type="HOGENOM" id="CLU_113180_0_0_2"/>
<dbReference type="eggNOG" id="arCOG04497">
    <property type="taxonomic scope" value="Archaea"/>
</dbReference>
<dbReference type="SUPFAM" id="SSF88723">
    <property type="entry name" value="PIN domain-like"/>
    <property type="match status" value="1"/>
</dbReference>
<dbReference type="KEGG" id="nph:NP_4686A"/>
<dbReference type="EnsemblBacteria" id="CAI50434">
    <property type="protein sequence ID" value="CAI50434"/>
    <property type="gene ID" value="NP_4686A"/>
</dbReference>
<organism evidence="1 2">
    <name type="scientific">Natronomonas pharaonis (strain ATCC 35678 / DSM 2160 / CIP 103997 / JCM 8858 / NBRC 14720 / NCIMB 2260 / Gabara)</name>
    <name type="common">Halobacterium pharaonis</name>
    <dbReference type="NCBI Taxonomy" id="348780"/>
    <lineage>
        <taxon>Archaea</taxon>
        <taxon>Methanobacteriati</taxon>
        <taxon>Methanobacteriota</taxon>
        <taxon>Stenosarchaea group</taxon>
        <taxon>Halobacteria</taxon>
        <taxon>Halobacteriales</taxon>
        <taxon>Natronomonadaceae</taxon>
        <taxon>Natronomonas</taxon>
    </lineage>
</organism>
<name>A0A1U7EYW5_NATPD</name>
<sequence>MDESSPLSPEHVTLVDTNVFISAGNPGTSKHRRFRQVVRRASVTLFVPSRVEEEIEQGGVRPALERAQDEGWAKTVDAPTVSHSKATTAQDIARRAIASKSTDKDEHDVEKADPVFAGLAVEYLLDKKTADTVTVITADRIACEAIETAISSLGYTGQVSIITLWDLIDAEDDDFTLI</sequence>
<dbReference type="InterPro" id="IPR029060">
    <property type="entry name" value="PIN-like_dom_sf"/>
</dbReference>
<accession>A0A1U7EYW5</accession>
<dbReference type="InterPro" id="IPR058703">
    <property type="entry name" value="PIN-containing"/>
</dbReference>
<dbReference type="Pfam" id="PF26425">
    <property type="entry name" value="PIN_halo"/>
    <property type="match status" value="1"/>
</dbReference>
<evidence type="ECO:0000313" key="1">
    <source>
        <dbReference type="EMBL" id="CAI50434.1"/>
    </source>
</evidence>
<dbReference type="EMBL" id="CR936257">
    <property type="protein sequence ID" value="CAI50434.1"/>
    <property type="molecule type" value="Genomic_DNA"/>
</dbReference>
<protein>
    <submittedName>
        <fullName evidence="1">Uncharacterized protein</fullName>
    </submittedName>
</protein>
<gene>
    <name evidence="1" type="ordered locus">NP_4686A</name>
</gene>
<dbReference type="GeneID" id="3702142"/>
<reference evidence="1 2" key="1">
    <citation type="journal article" date="2005" name="Genome Res.">
        <title>Living with two extremes: conclusions from the genome sequence of Natronomonas pharaonis.</title>
        <authorList>
            <person name="Falb M."/>
            <person name="Pfeiffer F."/>
            <person name="Palm P."/>
            <person name="Rodewald K."/>
            <person name="Hickmann V."/>
            <person name="Tittor J."/>
            <person name="Oesterhelt D."/>
        </authorList>
    </citation>
    <scope>NUCLEOTIDE SEQUENCE [LARGE SCALE GENOMIC DNA]</scope>
    <source>
        <strain evidence="2">ATCC 35678 / DSM 2160 / CIP 103997 / JCM 8858 / NBRC 14720 / NCIMB 2260 / Gabara</strain>
    </source>
</reference>